<feature type="region of interest" description="Disordered" evidence="1">
    <location>
        <begin position="94"/>
        <end position="122"/>
    </location>
</feature>
<accession>A0ABR0BKN0</accession>
<evidence type="ECO:0000313" key="2">
    <source>
        <dbReference type="EMBL" id="KAK4081907.1"/>
    </source>
</evidence>
<gene>
    <name evidence="2" type="ORF">Purlil1_11499</name>
</gene>
<dbReference type="Proteomes" id="UP001287286">
    <property type="component" value="Unassembled WGS sequence"/>
</dbReference>
<dbReference type="EMBL" id="JAWRVI010000070">
    <property type="protein sequence ID" value="KAK4081907.1"/>
    <property type="molecule type" value="Genomic_DNA"/>
</dbReference>
<evidence type="ECO:0000313" key="3">
    <source>
        <dbReference type="Proteomes" id="UP001287286"/>
    </source>
</evidence>
<proteinExistence type="predicted"/>
<keyword evidence="3" id="KW-1185">Reference proteome</keyword>
<organism evidence="2 3">
    <name type="scientific">Purpureocillium lilacinum</name>
    <name type="common">Paecilomyces lilacinus</name>
    <dbReference type="NCBI Taxonomy" id="33203"/>
    <lineage>
        <taxon>Eukaryota</taxon>
        <taxon>Fungi</taxon>
        <taxon>Dikarya</taxon>
        <taxon>Ascomycota</taxon>
        <taxon>Pezizomycotina</taxon>
        <taxon>Sordariomycetes</taxon>
        <taxon>Hypocreomycetidae</taxon>
        <taxon>Hypocreales</taxon>
        <taxon>Ophiocordycipitaceae</taxon>
        <taxon>Purpureocillium</taxon>
    </lineage>
</organism>
<reference evidence="2 3" key="1">
    <citation type="journal article" date="2024" name="Microbiol. Resour. Announc.">
        <title>Genome annotations for the ascomycete fungi Trichoderma harzianum, Trichoderma aggressivum, and Purpureocillium lilacinum.</title>
        <authorList>
            <person name="Beijen E.P.W."/>
            <person name="Ohm R.A."/>
        </authorList>
    </citation>
    <scope>NUCLEOTIDE SEQUENCE [LARGE SCALE GENOMIC DNA]</scope>
    <source>
        <strain evidence="2 3">CBS 150709</strain>
    </source>
</reference>
<name>A0ABR0BKN0_PURLI</name>
<protein>
    <submittedName>
        <fullName evidence="2">Uncharacterized protein</fullName>
    </submittedName>
</protein>
<sequence length="152" mass="16334">MLRIQNHLADIKSVVRRGRPWSTCAVARAEAQDEDLGWLSPPHLGTYLVAGMDESEIPEGSVSSPVELFSAPMESATVFPVNGTTAKEDQERQVSLASGDNAQVPPTGGAAYRRDRQNGGDPVLHYRGAEQYRRNALAHCSAGGHLHVTAST</sequence>
<comment type="caution">
    <text evidence="2">The sequence shown here is derived from an EMBL/GenBank/DDBJ whole genome shotgun (WGS) entry which is preliminary data.</text>
</comment>
<evidence type="ECO:0000256" key="1">
    <source>
        <dbReference type="SAM" id="MobiDB-lite"/>
    </source>
</evidence>